<evidence type="ECO:0000313" key="2">
    <source>
        <dbReference type="Proteomes" id="UP000054314"/>
    </source>
</evidence>
<dbReference type="Proteomes" id="UP000054314">
    <property type="component" value="Unassembled WGS sequence"/>
</dbReference>
<name>A0A0A0BY42_9CELL</name>
<accession>A0A0A0BY42</accession>
<organism evidence="1 2">
    <name type="scientific">Cellulomonas bogoriensis 69B4 = DSM 16987</name>
    <dbReference type="NCBI Taxonomy" id="1386082"/>
    <lineage>
        <taxon>Bacteria</taxon>
        <taxon>Bacillati</taxon>
        <taxon>Actinomycetota</taxon>
        <taxon>Actinomycetes</taxon>
        <taxon>Micrococcales</taxon>
        <taxon>Cellulomonadaceae</taxon>
        <taxon>Cellulomonas</taxon>
    </lineage>
</organism>
<evidence type="ECO:0000313" key="1">
    <source>
        <dbReference type="EMBL" id="KGM12885.1"/>
    </source>
</evidence>
<keyword evidence="2" id="KW-1185">Reference proteome</keyword>
<dbReference type="EMBL" id="AXCZ01000085">
    <property type="protein sequence ID" value="KGM12885.1"/>
    <property type="molecule type" value="Genomic_DNA"/>
</dbReference>
<dbReference type="AlphaFoldDB" id="A0A0A0BY42"/>
<sequence length="715" mass="73808">MVEAGVLDAEAAADHVLDALPHPEAGSSFADLPLIRALDRLPADTSDVVVVLLATPSQDNRGDDGTRPVAEMWQEALPVVARAVTGARVTVEVAVLTSFGAGPARDAARSALLRHPDRTAAVTHGVGSKQLMFGTLFGALAVDPDLLLVGLGVDPEITLPRPAQDAVPWLLRVGAFDSALEALDTRGMPASRDGQCCDGRESVLRFLAARQRLQYPKVSCGSEATGPCAALKGLGAQHAPSALAFAGLLGWRAGDPLGPLLLRAWLETLERGLGCGCASSTETLGARMRSHRKGCAPWLRTHSKAIDAIIGAGNKAAHGYSLSRSVVGVAAATQMVRELEPQALDLFAAARRVGLPLFEPAPGPLVVHCVGSREGSGDFAFITALSRPGAVDTKHSASAPARQGARGGVAHPKDELDIVPSYVVLVASEDAQPSEVVSGGGVRGPTSPLAHEARARWEAAGVPAEVVLVRLAGPFEAMRAAVERAVADVTVPVDDVVVTLGPADQRMALATTLGASSGAQARGAVLSAREVRATGAGSTSGTAVEAALRADVAVLGQDAHLLRGAAELVGRGATAGARALLAGGSGRLGPQLAAVEGLHEELAVGASRKSYGWYALLRLAREIAQKDPARGVIAAYAALDTDEHRGQVVPQLRNARNAFLHGTTGAHSRVASDALRAQLERSTPVAKGNGASSRASVLLKLWRTTRDQLLTEVEG</sequence>
<comment type="caution">
    <text evidence="1">The sequence shown here is derived from an EMBL/GenBank/DDBJ whole genome shotgun (WGS) entry which is preliminary data.</text>
</comment>
<proteinExistence type="predicted"/>
<protein>
    <submittedName>
        <fullName evidence="1">Uncharacterized protein</fullName>
    </submittedName>
</protein>
<reference evidence="1 2" key="1">
    <citation type="submission" date="2013-08" db="EMBL/GenBank/DDBJ databases">
        <title>Genome sequencing of Cellulomonas bogoriensis 69B4.</title>
        <authorList>
            <person name="Chen F."/>
            <person name="Li Y."/>
            <person name="Wang G."/>
        </authorList>
    </citation>
    <scope>NUCLEOTIDE SEQUENCE [LARGE SCALE GENOMIC DNA]</scope>
    <source>
        <strain evidence="1 2">69B4</strain>
    </source>
</reference>
<gene>
    <name evidence="1" type="ORF">N869_01020</name>
</gene>